<evidence type="ECO:0000313" key="1">
    <source>
        <dbReference type="EMBL" id="CAG6683242.1"/>
    </source>
</evidence>
<accession>A0A8D8TC06</accession>
<sequence>MSSELLYEPDGEGTDHPSVLLTLKTLLSSACCGYPHSVSYSKLHQILRPCETDSEPCNRSTWYFKVRRAKFYLFLRGQKKVENRCTIVTPRGCNTRKRF</sequence>
<protein>
    <submittedName>
        <fullName evidence="1">Uncharacterized protein</fullName>
    </submittedName>
</protein>
<dbReference type="AlphaFoldDB" id="A0A8D8TC06"/>
<reference evidence="1" key="1">
    <citation type="submission" date="2021-05" db="EMBL/GenBank/DDBJ databases">
        <authorList>
            <person name="Alioto T."/>
            <person name="Alioto T."/>
            <person name="Gomez Garrido J."/>
        </authorList>
    </citation>
    <scope>NUCLEOTIDE SEQUENCE</scope>
</reference>
<name>A0A8D8TC06_9HEMI</name>
<dbReference type="EMBL" id="HBUF01262282">
    <property type="protein sequence ID" value="CAG6683242.1"/>
    <property type="molecule type" value="Transcribed_RNA"/>
</dbReference>
<organism evidence="1">
    <name type="scientific">Cacopsylla melanoneura</name>
    <dbReference type="NCBI Taxonomy" id="428564"/>
    <lineage>
        <taxon>Eukaryota</taxon>
        <taxon>Metazoa</taxon>
        <taxon>Ecdysozoa</taxon>
        <taxon>Arthropoda</taxon>
        <taxon>Hexapoda</taxon>
        <taxon>Insecta</taxon>
        <taxon>Pterygota</taxon>
        <taxon>Neoptera</taxon>
        <taxon>Paraneoptera</taxon>
        <taxon>Hemiptera</taxon>
        <taxon>Sternorrhyncha</taxon>
        <taxon>Psylloidea</taxon>
        <taxon>Psyllidae</taxon>
        <taxon>Psyllinae</taxon>
        <taxon>Cacopsylla</taxon>
    </lineage>
</organism>
<proteinExistence type="predicted"/>